<dbReference type="AlphaFoldDB" id="A0A417YCX6"/>
<dbReference type="PANTHER" id="PTHR42736">
    <property type="entry name" value="PROTEIN-GLUTAMINE GAMMA-GLUTAMYLTRANSFERASE"/>
    <property type="match status" value="1"/>
</dbReference>
<dbReference type="Pfam" id="PF01841">
    <property type="entry name" value="Transglut_core"/>
    <property type="match status" value="1"/>
</dbReference>
<dbReference type="InterPro" id="IPR052901">
    <property type="entry name" value="Bact_TGase-like"/>
</dbReference>
<feature type="region of interest" description="Disordered" evidence="1">
    <location>
        <begin position="581"/>
        <end position="606"/>
    </location>
</feature>
<proteinExistence type="predicted"/>
<evidence type="ECO:0000256" key="1">
    <source>
        <dbReference type="SAM" id="MobiDB-lite"/>
    </source>
</evidence>
<feature type="transmembrane region" description="Helical" evidence="2">
    <location>
        <begin position="142"/>
        <end position="162"/>
    </location>
</feature>
<sequence length="734" mass="84975">MNKQQNKAAILYATILYFCGFFLFLEWLYPLKDISDTNNIFIFIIYTMFCFIISALQLKWWIGFLLKGFGLLFILNGLYFNVPIVSAMWIEQVQVEFVFNIQALFSQQWYYLTPLFRSFLFLLLIWLMSYLLHYWFVQMKRIFLFVLLTFIYITILDTFTVYDGAMSIVRTFIVSFIALGIANLMKELSQESIHFAWVKKSPVWLMPLVVVVFISSLIGFAAPKAEPIWPDPVPFIQSAAENVGSNGSGPVQKVGYGEDDSRLGGSFIQDDTPVFYASTPERHYWRIETKDEYTGKGWVSSSDSEYELQPNGSIDLETFSSNVETERRDALVEFQENESINKLVYPYGISQVEGLEGEEAVFLDQQSDAIEARRSGEVTNLTTYQLTYDHPSFELNELRESSEPYRDELLEHYTQLPDTLPERVVDLAEEITNPHETRYEKVKAVERYFASNDFEYRTTDVPVPRGDQDYVDQFLFDSRIGYCDNFSTSMVVLLRAIDIPARWVKGFTSGQLIGGENATELYEVTNGNAHSWVEVYFPETGWVPFEPTQGFSNLSDFHVDIDNASNTDLPQTEDDALEAPERNDLPEQPESDVPTDEAAEQESDQTDGTNFTFKWWYAAILVALIVIIGIGIYKTRFRWQTKALAVKMKNGQDAKSFQEAYHHLIKLLRHYGYTKDPDQTLREFANRIDIHYSTDEMGQLTSYYERLLYKNELNESQLNELTQLWKNLIKRIMG</sequence>
<dbReference type="InterPro" id="IPR021878">
    <property type="entry name" value="TgpA_N"/>
</dbReference>
<feature type="transmembrane region" description="Helical" evidence="2">
    <location>
        <begin position="204"/>
        <end position="222"/>
    </location>
</feature>
<dbReference type="InterPro" id="IPR002931">
    <property type="entry name" value="Transglutaminase-like"/>
</dbReference>
<dbReference type="PANTHER" id="PTHR42736:SF1">
    <property type="entry name" value="PROTEIN-GLUTAMINE GAMMA-GLUTAMYLTRANSFERASE"/>
    <property type="match status" value="1"/>
</dbReference>
<evidence type="ECO:0000313" key="4">
    <source>
        <dbReference type="EMBL" id="RHW30454.1"/>
    </source>
</evidence>
<feature type="transmembrane region" description="Helical" evidence="2">
    <location>
        <begin position="69"/>
        <end position="89"/>
    </location>
</feature>
<dbReference type="InterPro" id="IPR025403">
    <property type="entry name" value="TgpA-like_C"/>
</dbReference>
<organism evidence="4 5">
    <name type="scientific">Oceanobacillus profundus</name>
    <dbReference type="NCBI Taxonomy" id="372463"/>
    <lineage>
        <taxon>Bacteria</taxon>
        <taxon>Bacillati</taxon>
        <taxon>Bacillota</taxon>
        <taxon>Bacilli</taxon>
        <taxon>Bacillales</taxon>
        <taxon>Bacillaceae</taxon>
        <taxon>Oceanobacillus</taxon>
    </lineage>
</organism>
<keyword evidence="5" id="KW-1185">Reference proteome</keyword>
<dbReference type="SUPFAM" id="SSF54001">
    <property type="entry name" value="Cysteine proteinases"/>
    <property type="match status" value="1"/>
</dbReference>
<feature type="transmembrane region" description="Helical" evidence="2">
    <location>
        <begin position="109"/>
        <end position="130"/>
    </location>
</feature>
<feature type="transmembrane region" description="Helical" evidence="2">
    <location>
        <begin position="9"/>
        <end position="28"/>
    </location>
</feature>
<comment type="caution">
    <text evidence="4">The sequence shown here is derived from an EMBL/GenBank/DDBJ whole genome shotgun (WGS) entry which is preliminary data.</text>
</comment>
<name>A0A417YCX6_9BACI</name>
<dbReference type="Pfam" id="PF11992">
    <property type="entry name" value="TgpA_N"/>
    <property type="match status" value="1"/>
</dbReference>
<feature type="transmembrane region" description="Helical" evidence="2">
    <location>
        <begin position="40"/>
        <end position="62"/>
    </location>
</feature>
<evidence type="ECO:0000259" key="3">
    <source>
        <dbReference type="SMART" id="SM00460"/>
    </source>
</evidence>
<feature type="transmembrane region" description="Helical" evidence="2">
    <location>
        <begin position="168"/>
        <end position="184"/>
    </location>
</feature>
<feature type="domain" description="Transglutaminase-like" evidence="3">
    <location>
        <begin position="475"/>
        <end position="549"/>
    </location>
</feature>
<evidence type="ECO:0000256" key="2">
    <source>
        <dbReference type="SAM" id="Phobius"/>
    </source>
</evidence>
<dbReference type="Proteomes" id="UP000285456">
    <property type="component" value="Unassembled WGS sequence"/>
</dbReference>
<dbReference type="InterPro" id="IPR038765">
    <property type="entry name" value="Papain-like_cys_pep_sf"/>
</dbReference>
<keyword evidence="2" id="KW-1133">Transmembrane helix</keyword>
<dbReference type="EMBL" id="QWEH01000013">
    <property type="protein sequence ID" value="RHW30454.1"/>
    <property type="molecule type" value="Genomic_DNA"/>
</dbReference>
<dbReference type="Pfam" id="PF13559">
    <property type="entry name" value="DUF4129"/>
    <property type="match status" value="1"/>
</dbReference>
<dbReference type="RefSeq" id="WP_095312428.1">
    <property type="nucleotide sequence ID" value="NZ_PHUT01000013.1"/>
</dbReference>
<keyword evidence="2" id="KW-0812">Transmembrane</keyword>
<feature type="transmembrane region" description="Helical" evidence="2">
    <location>
        <begin position="615"/>
        <end position="633"/>
    </location>
</feature>
<gene>
    <name evidence="4" type="ORF">D1B32_16600</name>
</gene>
<keyword evidence="2" id="KW-0472">Membrane</keyword>
<dbReference type="SMART" id="SM00460">
    <property type="entry name" value="TGc"/>
    <property type="match status" value="1"/>
</dbReference>
<reference evidence="4 5" key="1">
    <citation type="journal article" date="2007" name="Int. J. Syst. Evol. Microbiol.">
        <title>Oceanobacillus profundus sp. nov., isolated from a deep-sea sediment core.</title>
        <authorList>
            <person name="Kim Y.G."/>
            <person name="Choi D.H."/>
            <person name="Hyun S."/>
            <person name="Cho B.C."/>
        </authorList>
    </citation>
    <scope>NUCLEOTIDE SEQUENCE [LARGE SCALE GENOMIC DNA]</scope>
    <source>
        <strain evidence="4 5">DSM 18246</strain>
    </source>
</reference>
<dbReference type="OrthoDB" id="9804872at2"/>
<feature type="compositionally biased region" description="Acidic residues" evidence="1">
    <location>
        <begin position="587"/>
        <end position="605"/>
    </location>
</feature>
<accession>A0A417YCX6</accession>
<protein>
    <submittedName>
        <fullName evidence="4">DUF4129 domain-containing protein</fullName>
    </submittedName>
</protein>
<dbReference type="Gene3D" id="3.10.620.30">
    <property type="match status" value="1"/>
</dbReference>
<evidence type="ECO:0000313" key="5">
    <source>
        <dbReference type="Proteomes" id="UP000285456"/>
    </source>
</evidence>